<dbReference type="Pfam" id="PF08245">
    <property type="entry name" value="Mur_ligase_M"/>
    <property type="match status" value="1"/>
</dbReference>
<dbReference type="InterPro" id="IPR004101">
    <property type="entry name" value="Mur_ligase_C"/>
</dbReference>
<keyword evidence="2" id="KW-0573">Peptidoglycan synthesis</keyword>
<evidence type="ECO:0000313" key="6">
    <source>
        <dbReference type="Proteomes" id="UP000033870"/>
    </source>
</evidence>
<proteinExistence type="inferred from homology"/>
<dbReference type="Pfam" id="PF02875">
    <property type="entry name" value="Mur_ligase_C"/>
    <property type="match status" value="1"/>
</dbReference>
<feature type="domain" description="Mur ligase C-terminal" evidence="3">
    <location>
        <begin position="294"/>
        <end position="428"/>
    </location>
</feature>
<reference evidence="5 6" key="1">
    <citation type="journal article" date="2015" name="Nature">
        <title>rRNA introns, odd ribosomes, and small enigmatic genomes across a large radiation of phyla.</title>
        <authorList>
            <person name="Brown C.T."/>
            <person name="Hug L.A."/>
            <person name="Thomas B.C."/>
            <person name="Sharon I."/>
            <person name="Castelle C.J."/>
            <person name="Singh A."/>
            <person name="Wilkins M.J."/>
            <person name="Williams K.H."/>
            <person name="Banfield J.F."/>
        </authorList>
    </citation>
    <scope>NUCLEOTIDE SEQUENCE [LARGE SCALE GENOMIC DNA]</scope>
</reference>
<dbReference type="GO" id="GO:0008360">
    <property type="term" value="P:regulation of cell shape"/>
    <property type="evidence" value="ECO:0007669"/>
    <property type="project" value="UniProtKB-KW"/>
</dbReference>
<dbReference type="Proteomes" id="UP000033870">
    <property type="component" value="Unassembled WGS sequence"/>
</dbReference>
<dbReference type="Gene3D" id="3.90.190.20">
    <property type="entry name" value="Mur ligase, C-terminal domain"/>
    <property type="match status" value="1"/>
</dbReference>
<dbReference type="GO" id="GO:0071555">
    <property type="term" value="P:cell wall organization"/>
    <property type="evidence" value="ECO:0007669"/>
    <property type="project" value="UniProtKB-KW"/>
</dbReference>
<dbReference type="EMBL" id="LCRX01000011">
    <property type="protein sequence ID" value="KKW42017.1"/>
    <property type="molecule type" value="Genomic_DNA"/>
</dbReference>
<feature type="domain" description="Mur ligase central" evidence="4">
    <location>
        <begin position="42"/>
        <end position="164"/>
    </location>
</feature>
<evidence type="ECO:0000259" key="4">
    <source>
        <dbReference type="Pfam" id="PF08245"/>
    </source>
</evidence>
<evidence type="ECO:0000313" key="5">
    <source>
        <dbReference type="EMBL" id="KKW42017.1"/>
    </source>
</evidence>
<dbReference type="InterPro" id="IPR036565">
    <property type="entry name" value="Mur-like_cat_sf"/>
</dbReference>
<keyword evidence="2" id="KW-0132">Cell division</keyword>
<dbReference type="STRING" id="1619044.UY92_C0011G0039"/>
<gene>
    <name evidence="5" type="ORF">UY92_C0011G0039</name>
</gene>
<dbReference type="GO" id="GO:0051301">
    <property type="term" value="P:cell division"/>
    <property type="evidence" value="ECO:0007669"/>
    <property type="project" value="UniProtKB-KW"/>
</dbReference>
<dbReference type="InterPro" id="IPR036615">
    <property type="entry name" value="Mur_ligase_C_dom_sf"/>
</dbReference>
<dbReference type="PANTHER" id="PTHR23135">
    <property type="entry name" value="MUR LIGASE FAMILY MEMBER"/>
    <property type="match status" value="1"/>
</dbReference>
<name>A0A0G2AL61_9BACT</name>
<sequence>MLRQLIKRFLPRRVANFRHFFYAWWGAVKYRHPSREMLVIGVTGTSGKSSTIFFLRQLLEQAGYIVGSLSTIDFYIAGDNRLNDQKMTMLGKTQIQKYLREMADKGCQVAIVETTSEGRVQHRHRFIAYDIMVLTNLYPEHIESHGSFAKYKQAKLDIFRHASTYYLSRKVAERVGFPALAKDCCSELKKIALVNGDSEYAGEFLQTPMFDERYTFGQSETPPAAAVAGSFVARSVSSDRDGLHFVVEQYRLEPELYGEHNVMNILAAIGVARLLGADWPAIQKGVHALKNAPGRNELITEAEELGFKVIVDYAFEPQAMAALYRVAELLQPARVIHVFGSTGGGRDVARRFTVGALAGQKADICIVTDEDPYDDDPQKIIADVASAVASAGKRDGVDLFRILDRRLAIQKAIALADRGDLVLVTGKGSEQAMCVGAGKKIPWDDRQAVREAIRERAAAANGGQPAQK</sequence>
<evidence type="ECO:0000256" key="1">
    <source>
        <dbReference type="ARBA" id="ARBA00005898"/>
    </source>
</evidence>
<evidence type="ECO:0000256" key="2">
    <source>
        <dbReference type="RuleBase" id="RU004135"/>
    </source>
</evidence>
<dbReference type="NCBIfam" id="TIGR01085">
    <property type="entry name" value="murE"/>
    <property type="match status" value="1"/>
</dbReference>
<accession>A0A0G2AL61</accession>
<comment type="caution">
    <text evidence="5">The sequence shown here is derived from an EMBL/GenBank/DDBJ whole genome shotgun (WGS) entry which is preliminary data.</text>
</comment>
<dbReference type="InterPro" id="IPR005761">
    <property type="entry name" value="UDP-N-AcMur-Glu-dNH2Pim_ligase"/>
</dbReference>
<protein>
    <submittedName>
        <fullName evidence="5">UDP-N-acetylmuramyl-tripeptide synthetase</fullName>
    </submittedName>
</protein>
<dbReference type="SUPFAM" id="SSF53244">
    <property type="entry name" value="MurD-like peptide ligases, peptide-binding domain"/>
    <property type="match status" value="1"/>
</dbReference>
<keyword evidence="2" id="KW-0961">Cell wall biogenesis/degradation</keyword>
<dbReference type="GO" id="GO:0005737">
    <property type="term" value="C:cytoplasm"/>
    <property type="evidence" value="ECO:0007669"/>
    <property type="project" value="UniProtKB-SubCell"/>
</dbReference>
<dbReference type="GO" id="GO:0005524">
    <property type="term" value="F:ATP binding"/>
    <property type="evidence" value="ECO:0007669"/>
    <property type="project" value="InterPro"/>
</dbReference>
<dbReference type="UniPathway" id="UPA00219"/>
<dbReference type="InterPro" id="IPR013221">
    <property type="entry name" value="Mur_ligase_cen"/>
</dbReference>
<keyword evidence="2" id="KW-0131">Cell cycle</keyword>
<dbReference type="Gene3D" id="3.40.1190.10">
    <property type="entry name" value="Mur-like, catalytic domain"/>
    <property type="match status" value="1"/>
</dbReference>
<dbReference type="SUPFAM" id="SSF53623">
    <property type="entry name" value="MurD-like peptide ligases, catalytic domain"/>
    <property type="match status" value="1"/>
</dbReference>
<evidence type="ECO:0000259" key="3">
    <source>
        <dbReference type="Pfam" id="PF02875"/>
    </source>
</evidence>
<comment type="subcellular location">
    <subcellularLocation>
        <location evidence="2">Cytoplasm</location>
    </subcellularLocation>
</comment>
<dbReference type="PANTHER" id="PTHR23135:SF4">
    <property type="entry name" value="UDP-N-ACETYLMURAMOYL-L-ALANYL-D-GLUTAMATE--2,6-DIAMINOPIMELATE LIGASE MURE HOMOLOG, CHLOROPLASTIC"/>
    <property type="match status" value="1"/>
</dbReference>
<organism evidence="5 6">
    <name type="scientific">Candidatus Magasanikbacteria bacterium GW2011_GWA2_56_11</name>
    <dbReference type="NCBI Taxonomy" id="1619044"/>
    <lineage>
        <taxon>Bacteria</taxon>
        <taxon>Candidatus Magasanikiibacteriota</taxon>
    </lineage>
</organism>
<comment type="pathway">
    <text evidence="2">Cell wall biogenesis; peptidoglycan biosynthesis.</text>
</comment>
<keyword evidence="2" id="KW-0133">Cell shape</keyword>
<dbReference type="GO" id="GO:0009252">
    <property type="term" value="P:peptidoglycan biosynthetic process"/>
    <property type="evidence" value="ECO:0007669"/>
    <property type="project" value="UniProtKB-UniPathway"/>
</dbReference>
<comment type="similarity">
    <text evidence="1">Belongs to the MurCDEF family. MurE subfamily.</text>
</comment>
<dbReference type="GO" id="GO:0016881">
    <property type="term" value="F:acid-amino acid ligase activity"/>
    <property type="evidence" value="ECO:0007669"/>
    <property type="project" value="InterPro"/>
</dbReference>
<dbReference type="AlphaFoldDB" id="A0A0G2AL61"/>